<reference evidence="2 3" key="1">
    <citation type="submission" date="2019-05" db="EMBL/GenBank/DDBJ databases">
        <title>Mikania micrantha, genome provides insights into the molecular mechanism of rapid growth.</title>
        <authorList>
            <person name="Liu B."/>
        </authorList>
    </citation>
    <scope>NUCLEOTIDE SEQUENCE [LARGE SCALE GENOMIC DNA]</scope>
    <source>
        <strain evidence="2">NLD-2019</strain>
        <tissue evidence="2">Leaf</tissue>
    </source>
</reference>
<accession>A0A5N6NYJ5</accession>
<name>A0A5N6NYJ5_9ASTR</name>
<dbReference type="EMBL" id="SZYD01000008">
    <property type="protein sequence ID" value="KAD5508325.1"/>
    <property type="molecule type" value="Genomic_DNA"/>
</dbReference>
<dbReference type="AlphaFoldDB" id="A0A5N6NYJ5"/>
<feature type="compositionally biased region" description="Basic and acidic residues" evidence="1">
    <location>
        <begin position="177"/>
        <end position="191"/>
    </location>
</feature>
<gene>
    <name evidence="2" type="ORF">E3N88_16028</name>
</gene>
<sequence length="197" mass="22614">MANLDRSVTEMLTRVLLAKAYVNTFRSLGKLRPLETIESLDQSNDNITSYERSIVVYGWHPTYRVNKYRSMELNNNEGNIDEEMEDTDNFHILLSEEHRNFNENQFTKTHLRAKHTKPIIMQLIENEWLTAGLRVTTVVGSRAVGQRRKPTGSDDNSCKNQEGGVQRAHSRTNGSRAGKEMPPWKRPEMVGDRPTSP</sequence>
<evidence type="ECO:0000313" key="2">
    <source>
        <dbReference type="EMBL" id="KAD5508325.1"/>
    </source>
</evidence>
<protein>
    <submittedName>
        <fullName evidence="2">Uncharacterized protein</fullName>
    </submittedName>
</protein>
<proteinExistence type="predicted"/>
<feature type="region of interest" description="Disordered" evidence="1">
    <location>
        <begin position="143"/>
        <end position="197"/>
    </location>
</feature>
<evidence type="ECO:0000313" key="3">
    <source>
        <dbReference type="Proteomes" id="UP000326396"/>
    </source>
</evidence>
<dbReference type="Proteomes" id="UP000326396">
    <property type="component" value="Linkage Group LG16"/>
</dbReference>
<keyword evidence="3" id="KW-1185">Reference proteome</keyword>
<comment type="caution">
    <text evidence="2">The sequence shown here is derived from an EMBL/GenBank/DDBJ whole genome shotgun (WGS) entry which is preliminary data.</text>
</comment>
<evidence type="ECO:0000256" key="1">
    <source>
        <dbReference type="SAM" id="MobiDB-lite"/>
    </source>
</evidence>
<organism evidence="2 3">
    <name type="scientific">Mikania micrantha</name>
    <name type="common">bitter vine</name>
    <dbReference type="NCBI Taxonomy" id="192012"/>
    <lineage>
        <taxon>Eukaryota</taxon>
        <taxon>Viridiplantae</taxon>
        <taxon>Streptophyta</taxon>
        <taxon>Embryophyta</taxon>
        <taxon>Tracheophyta</taxon>
        <taxon>Spermatophyta</taxon>
        <taxon>Magnoliopsida</taxon>
        <taxon>eudicotyledons</taxon>
        <taxon>Gunneridae</taxon>
        <taxon>Pentapetalae</taxon>
        <taxon>asterids</taxon>
        <taxon>campanulids</taxon>
        <taxon>Asterales</taxon>
        <taxon>Asteraceae</taxon>
        <taxon>Asteroideae</taxon>
        <taxon>Heliantheae alliance</taxon>
        <taxon>Eupatorieae</taxon>
        <taxon>Mikania</taxon>
    </lineage>
</organism>